<dbReference type="AlphaFoldDB" id="A0A2T9YAZ5"/>
<comment type="caution">
    <text evidence="2">The sequence shown here is derived from an EMBL/GenBank/DDBJ whole genome shotgun (WGS) entry which is preliminary data.</text>
</comment>
<sequence>MSEWKKSTSSSRRRVRTTSSTSTRRQRQPRTDSNADSFDDAELDEQDDIADVENNINNEEITEIDADILEPTDGI</sequence>
<name>A0A2T9YAZ5_9FUNG</name>
<dbReference type="EMBL" id="MBFR01000309">
    <property type="protein sequence ID" value="PVU89512.1"/>
    <property type="molecule type" value="Genomic_DNA"/>
</dbReference>
<feature type="compositionally biased region" description="Acidic residues" evidence="1">
    <location>
        <begin position="60"/>
        <end position="75"/>
    </location>
</feature>
<protein>
    <submittedName>
        <fullName evidence="2">Uncharacterized protein</fullName>
    </submittedName>
</protein>
<reference evidence="2 3" key="1">
    <citation type="journal article" date="2018" name="MBio">
        <title>Comparative Genomics Reveals the Core Gene Toolbox for the Fungus-Insect Symbiosis.</title>
        <authorList>
            <person name="Wang Y."/>
            <person name="Stata M."/>
            <person name="Wang W."/>
            <person name="Stajich J.E."/>
            <person name="White M.M."/>
            <person name="Moncalvo J.M."/>
        </authorList>
    </citation>
    <scope>NUCLEOTIDE SEQUENCE [LARGE SCALE GENOMIC DNA]</scope>
    <source>
        <strain evidence="2 3">SWE-8-4</strain>
    </source>
</reference>
<gene>
    <name evidence="2" type="ORF">BB561_005310</name>
</gene>
<evidence type="ECO:0000256" key="1">
    <source>
        <dbReference type="SAM" id="MobiDB-lite"/>
    </source>
</evidence>
<keyword evidence="3" id="KW-1185">Reference proteome</keyword>
<feature type="region of interest" description="Disordered" evidence="1">
    <location>
        <begin position="1"/>
        <end position="75"/>
    </location>
</feature>
<dbReference type="Proteomes" id="UP000245383">
    <property type="component" value="Unassembled WGS sequence"/>
</dbReference>
<organism evidence="2 3">
    <name type="scientific">Smittium simulii</name>
    <dbReference type="NCBI Taxonomy" id="133385"/>
    <lineage>
        <taxon>Eukaryota</taxon>
        <taxon>Fungi</taxon>
        <taxon>Fungi incertae sedis</taxon>
        <taxon>Zoopagomycota</taxon>
        <taxon>Kickxellomycotina</taxon>
        <taxon>Harpellomycetes</taxon>
        <taxon>Harpellales</taxon>
        <taxon>Legeriomycetaceae</taxon>
        <taxon>Smittium</taxon>
    </lineage>
</organism>
<evidence type="ECO:0000313" key="2">
    <source>
        <dbReference type="EMBL" id="PVU89512.1"/>
    </source>
</evidence>
<proteinExistence type="predicted"/>
<accession>A0A2T9YAZ5</accession>
<feature type="compositionally biased region" description="Acidic residues" evidence="1">
    <location>
        <begin position="37"/>
        <end position="51"/>
    </location>
</feature>
<evidence type="ECO:0000313" key="3">
    <source>
        <dbReference type="Proteomes" id="UP000245383"/>
    </source>
</evidence>